<dbReference type="GO" id="GO:0140359">
    <property type="term" value="F:ABC-type transporter activity"/>
    <property type="evidence" value="ECO:0007669"/>
    <property type="project" value="InterPro"/>
</dbReference>
<name>A0A176QCS0_9MICO</name>
<dbReference type="AlphaFoldDB" id="A0A176QCS0"/>
<dbReference type="EMBL" id="LQZG01000002">
    <property type="protein sequence ID" value="OAB87495.1"/>
    <property type="molecule type" value="Genomic_DNA"/>
</dbReference>
<feature type="transmembrane region" description="Helical" evidence="1">
    <location>
        <begin position="112"/>
        <end position="131"/>
    </location>
</feature>
<dbReference type="STRING" id="262209.AWH69_05305"/>
<reference evidence="2 3" key="1">
    <citation type="submission" date="2016-01" db="EMBL/GenBank/DDBJ databases">
        <title>Janibacter melonis strain CD11_4 genome sequencing and assembly.</title>
        <authorList>
            <person name="Nair G.R."/>
            <person name="Kaur G."/>
            <person name="Chander A.M."/>
            <person name="Mayilraj S."/>
        </authorList>
    </citation>
    <scope>NUCLEOTIDE SEQUENCE [LARGE SCALE GENOMIC DNA]</scope>
    <source>
        <strain evidence="2 3">CD11-4</strain>
    </source>
</reference>
<dbReference type="Proteomes" id="UP000076976">
    <property type="component" value="Unassembled WGS sequence"/>
</dbReference>
<feature type="transmembrane region" description="Helical" evidence="1">
    <location>
        <begin position="312"/>
        <end position="332"/>
    </location>
</feature>
<dbReference type="RefSeq" id="WP_068272839.1">
    <property type="nucleotide sequence ID" value="NZ_LQZG01000002.1"/>
</dbReference>
<protein>
    <recommendedName>
        <fullName evidence="4">ABC transporter permease subunit</fullName>
    </recommendedName>
</protein>
<evidence type="ECO:0000313" key="3">
    <source>
        <dbReference type="Proteomes" id="UP000076976"/>
    </source>
</evidence>
<evidence type="ECO:0000256" key="1">
    <source>
        <dbReference type="SAM" id="Phobius"/>
    </source>
</evidence>
<accession>A0A176QCS0</accession>
<dbReference type="PANTHER" id="PTHR43471">
    <property type="entry name" value="ABC TRANSPORTER PERMEASE"/>
    <property type="match status" value="1"/>
</dbReference>
<evidence type="ECO:0008006" key="4">
    <source>
        <dbReference type="Google" id="ProtNLM"/>
    </source>
</evidence>
<organism evidence="2 3">
    <name type="scientific">Janibacter melonis</name>
    <dbReference type="NCBI Taxonomy" id="262209"/>
    <lineage>
        <taxon>Bacteria</taxon>
        <taxon>Bacillati</taxon>
        <taxon>Actinomycetota</taxon>
        <taxon>Actinomycetes</taxon>
        <taxon>Micrococcales</taxon>
        <taxon>Intrasporangiaceae</taxon>
        <taxon>Janibacter</taxon>
    </lineage>
</organism>
<feature type="transmembrane region" description="Helical" evidence="1">
    <location>
        <begin position="137"/>
        <end position="161"/>
    </location>
</feature>
<keyword evidence="1" id="KW-0812">Transmembrane</keyword>
<keyword evidence="1" id="KW-1133">Transmembrane helix</keyword>
<dbReference type="GO" id="GO:0005886">
    <property type="term" value="C:plasma membrane"/>
    <property type="evidence" value="ECO:0007669"/>
    <property type="project" value="UniProtKB-SubCell"/>
</dbReference>
<proteinExistence type="predicted"/>
<gene>
    <name evidence="2" type="ORF">AWH69_05305</name>
</gene>
<keyword evidence="1" id="KW-0472">Membrane</keyword>
<sequence length="349" mass="36872">MSIHGVLTIARLELLQRVRGARWVVVLVAWVCVIAGVTGLSWLGLRKAGDEQLGSTVYDVVLFFVLGLGMLVMPALTSTSVNGDRDQGVLATLQTTLLSAADIVLGKLLAAWLIALAFLATALPFLLFGYVKGGVDLLGALRSLVVIVVVLAVVCALGLMFSTLTARPVGSAVLTYLTVAGLCFLTTIVFGMLAFLVSGEEERQVYGVDYATEGSVSDTQPRCTTRTEVRETVHTERIWPVLALNPFAIVADAAPQGDDEAEGMSGFTPLRWISQGARLAKAGPQETIDECWTGDAMPADSLTDGADDAGPVWPFGIAFLVLIGGGATAVAVQRTRTPVRRLPSGTRIA</sequence>
<dbReference type="Pfam" id="PF12679">
    <property type="entry name" value="ABC2_membrane_2"/>
    <property type="match status" value="1"/>
</dbReference>
<feature type="transmembrane region" description="Helical" evidence="1">
    <location>
        <begin position="57"/>
        <end position="76"/>
    </location>
</feature>
<keyword evidence="3" id="KW-1185">Reference proteome</keyword>
<evidence type="ECO:0000313" key="2">
    <source>
        <dbReference type="EMBL" id="OAB87495.1"/>
    </source>
</evidence>
<comment type="caution">
    <text evidence="2">The sequence shown here is derived from an EMBL/GenBank/DDBJ whole genome shotgun (WGS) entry which is preliminary data.</text>
</comment>
<feature type="transmembrane region" description="Helical" evidence="1">
    <location>
        <begin position="20"/>
        <end position="45"/>
    </location>
</feature>
<feature type="transmembrane region" description="Helical" evidence="1">
    <location>
        <begin position="173"/>
        <end position="197"/>
    </location>
</feature>